<dbReference type="RefSeq" id="WP_209463480.1">
    <property type="nucleotide sequence ID" value="NZ_CP110224.1"/>
</dbReference>
<keyword evidence="5" id="KW-1185">Reference proteome</keyword>
<dbReference type="Pfam" id="PF07501">
    <property type="entry name" value="G5"/>
    <property type="match status" value="1"/>
</dbReference>
<protein>
    <submittedName>
        <fullName evidence="4">Uncharacterized protein YabE (DUF348 family)/3D (Asp-Asp-Asp) domain-containing protein</fullName>
    </submittedName>
</protein>
<sequence>MRIIQKLMPASKMKLVISSIGVLALILFSGHLLFEGTQAEVVIVDNDEKQTVHTHTDTVEDLLNEVGITVSEHDDLSHDADETVVNGMEIEFVSAKQISLEIDGDEQEYNTTEGTIGEFLAANNLSFEERDDVSHDKKEAIKDGLHIEVNQAYEVEINDGGDEDTFWTTGGSVEELLAEADIDYDQDSDDEIKPGLSDDVTKDTPIEIVRVQKDEDEVTEAIAFETETKEDSSLAKGEEQVVSEGEQGTVKKIFEIITENGEEAERNLVSEEVTEESENRVVAVGTKESDPDPEPQEDSNLVTLSSDSSESDNNTESASASESESESKRNAGGETYTMSASAYTVNCSGCSGSGYTATGINLNENPKVIAVDPNVIPLGTKVWVEGYGEAIAGDTGGSINGNKIDLHFQSRQDALAFGRQTVELRIID</sequence>
<evidence type="ECO:0000313" key="5">
    <source>
        <dbReference type="Proteomes" id="UP001519345"/>
    </source>
</evidence>
<dbReference type="CDD" id="cd22786">
    <property type="entry name" value="DPBB_YuiC-like"/>
    <property type="match status" value="1"/>
</dbReference>
<feature type="compositionally biased region" description="Low complexity" evidence="2">
    <location>
        <begin position="305"/>
        <end position="322"/>
    </location>
</feature>
<dbReference type="PROSITE" id="PS51109">
    <property type="entry name" value="G5"/>
    <property type="match status" value="1"/>
</dbReference>
<dbReference type="InterPro" id="IPR051933">
    <property type="entry name" value="Resuscitation_pf_RpfB"/>
</dbReference>
<evidence type="ECO:0000259" key="3">
    <source>
        <dbReference type="PROSITE" id="PS51109"/>
    </source>
</evidence>
<organism evidence="4 5">
    <name type="scientific">Virgibacillus natechei</name>
    <dbReference type="NCBI Taxonomy" id="1216297"/>
    <lineage>
        <taxon>Bacteria</taxon>
        <taxon>Bacillati</taxon>
        <taxon>Bacillota</taxon>
        <taxon>Bacilli</taxon>
        <taxon>Bacillales</taxon>
        <taxon>Bacillaceae</taxon>
        <taxon>Virgibacillus</taxon>
    </lineage>
</organism>
<name>A0ABS4IHI9_9BACI</name>
<dbReference type="Gene3D" id="2.40.40.10">
    <property type="entry name" value="RlpA-like domain"/>
    <property type="match status" value="1"/>
</dbReference>
<accession>A0ABS4IHI9</accession>
<dbReference type="EMBL" id="JAGGKX010000012">
    <property type="protein sequence ID" value="MBP1970343.1"/>
    <property type="molecule type" value="Genomic_DNA"/>
</dbReference>
<dbReference type="Gene3D" id="2.20.230.10">
    <property type="entry name" value="Resuscitation-promoting factor rpfb"/>
    <property type="match status" value="1"/>
</dbReference>
<proteinExistence type="predicted"/>
<evidence type="ECO:0000256" key="1">
    <source>
        <dbReference type="ARBA" id="ARBA00022729"/>
    </source>
</evidence>
<evidence type="ECO:0000313" key="4">
    <source>
        <dbReference type="EMBL" id="MBP1970343.1"/>
    </source>
</evidence>
<dbReference type="InterPro" id="IPR011098">
    <property type="entry name" value="G5_dom"/>
</dbReference>
<dbReference type="SMART" id="SM01208">
    <property type="entry name" value="G5"/>
    <property type="match status" value="1"/>
</dbReference>
<evidence type="ECO:0000256" key="2">
    <source>
        <dbReference type="SAM" id="MobiDB-lite"/>
    </source>
</evidence>
<dbReference type="Pfam" id="PF06725">
    <property type="entry name" value="3D"/>
    <property type="match status" value="1"/>
</dbReference>
<dbReference type="InterPro" id="IPR036908">
    <property type="entry name" value="RlpA-like_sf"/>
</dbReference>
<feature type="region of interest" description="Disordered" evidence="2">
    <location>
        <begin position="264"/>
        <end position="333"/>
    </location>
</feature>
<dbReference type="InterPro" id="IPR007137">
    <property type="entry name" value="DUF348"/>
</dbReference>
<dbReference type="Pfam" id="PF03990">
    <property type="entry name" value="DUF348"/>
    <property type="match status" value="3"/>
</dbReference>
<dbReference type="SUPFAM" id="SSF50685">
    <property type="entry name" value="Barwin-like endoglucanases"/>
    <property type="match status" value="1"/>
</dbReference>
<dbReference type="PANTHER" id="PTHR39160">
    <property type="entry name" value="CELL WALL-BINDING PROTEIN YOCH"/>
    <property type="match status" value="1"/>
</dbReference>
<comment type="caution">
    <text evidence="4">The sequence shown here is derived from an EMBL/GenBank/DDBJ whole genome shotgun (WGS) entry which is preliminary data.</text>
</comment>
<feature type="compositionally biased region" description="Basic and acidic residues" evidence="2">
    <location>
        <begin position="227"/>
        <end position="239"/>
    </location>
</feature>
<dbReference type="Proteomes" id="UP001519345">
    <property type="component" value="Unassembled WGS sequence"/>
</dbReference>
<keyword evidence="1" id="KW-0732">Signal</keyword>
<gene>
    <name evidence="4" type="ORF">J2Z83_002461</name>
</gene>
<reference evidence="4 5" key="1">
    <citation type="submission" date="2021-03" db="EMBL/GenBank/DDBJ databases">
        <title>Genomic Encyclopedia of Type Strains, Phase IV (KMG-IV): sequencing the most valuable type-strain genomes for metagenomic binning, comparative biology and taxonomic classification.</title>
        <authorList>
            <person name="Goeker M."/>
        </authorList>
    </citation>
    <scope>NUCLEOTIDE SEQUENCE [LARGE SCALE GENOMIC DNA]</scope>
    <source>
        <strain evidence="4 5">DSM 25609</strain>
    </source>
</reference>
<feature type="domain" description="G5" evidence="3">
    <location>
        <begin position="208"/>
        <end position="288"/>
    </location>
</feature>
<feature type="region of interest" description="Disordered" evidence="2">
    <location>
        <begin position="227"/>
        <end position="246"/>
    </location>
</feature>
<dbReference type="PANTHER" id="PTHR39160:SF4">
    <property type="entry name" value="RESUSCITATION-PROMOTING FACTOR RPFB"/>
    <property type="match status" value="1"/>
</dbReference>
<dbReference type="InterPro" id="IPR010611">
    <property type="entry name" value="3D_dom"/>
</dbReference>